<gene>
    <name evidence="2" type="ORF">MAUB_48160</name>
</gene>
<organism evidence="2 3">
    <name type="scientific">Mycolicibacterium aubagnense</name>
    <dbReference type="NCBI Taxonomy" id="319707"/>
    <lineage>
        <taxon>Bacteria</taxon>
        <taxon>Bacillati</taxon>
        <taxon>Actinomycetota</taxon>
        <taxon>Actinomycetes</taxon>
        <taxon>Mycobacteriales</taxon>
        <taxon>Mycobacteriaceae</taxon>
        <taxon>Mycolicibacterium</taxon>
    </lineage>
</organism>
<dbReference type="RefSeq" id="WP_138231935.1">
    <property type="nucleotide sequence ID" value="NZ_POTN01000042.1"/>
</dbReference>
<proteinExistence type="predicted"/>
<reference evidence="2 3" key="1">
    <citation type="journal article" date="2019" name="Emerg. Microbes Infect.">
        <title>Comprehensive subspecies identification of 175 nontuberculous mycobacteria species based on 7547 genomic profiles.</title>
        <authorList>
            <person name="Matsumoto Y."/>
            <person name="Kinjo T."/>
            <person name="Motooka D."/>
            <person name="Nabeya D."/>
            <person name="Jung N."/>
            <person name="Uechi K."/>
            <person name="Horii T."/>
            <person name="Iida T."/>
            <person name="Fujita J."/>
            <person name="Nakamura S."/>
        </authorList>
    </citation>
    <scope>NUCLEOTIDE SEQUENCE [LARGE SCALE GENOMIC DNA]</scope>
    <source>
        <strain evidence="2 3">JCM 15296</strain>
    </source>
</reference>
<keyword evidence="3" id="KW-1185">Reference proteome</keyword>
<accession>A0ABM7IJY9</accession>
<dbReference type="EMBL" id="AP022577">
    <property type="protein sequence ID" value="BBX86943.1"/>
    <property type="molecule type" value="Genomic_DNA"/>
</dbReference>
<protein>
    <submittedName>
        <fullName evidence="2">Uncharacterized protein</fullName>
    </submittedName>
</protein>
<evidence type="ECO:0000313" key="3">
    <source>
        <dbReference type="Proteomes" id="UP000465609"/>
    </source>
</evidence>
<evidence type="ECO:0000313" key="2">
    <source>
        <dbReference type="EMBL" id="BBX86943.1"/>
    </source>
</evidence>
<name>A0ABM7IJY9_9MYCO</name>
<sequence length="76" mass="8575">MSGRGKYMPDPEGPYDCLDEDYVLRPEAEEEITEWSRSADPGWDYSEDRPQLTVVDAPDDDDGSSDFMCARSGPRP</sequence>
<evidence type="ECO:0000256" key="1">
    <source>
        <dbReference type="SAM" id="MobiDB-lite"/>
    </source>
</evidence>
<feature type="region of interest" description="Disordered" evidence="1">
    <location>
        <begin position="28"/>
        <end position="76"/>
    </location>
</feature>
<dbReference type="Proteomes" id="UP000465609">
    <property type="component" value="Chromosome"/>
</dbReference>